<dbReference type="AlphaFoldDB" id="A0AAQ3LCT3"/>
<dbReference type="Proteomes" id="UP001304300">
    <property type="component" value="Chromosome"/>
</dbReference>
<dbReference type="InterPro" id="IPR013424">
    <property type="entry name" value="Ice-binding_C"/>
</dbReference>
<evidence type="ECO:0000313" key="1">
    <source>
        <dbReference type="EMBL" id="WOO43431.1"/>
    </source>
</evidence>
<dbReference type="EMBL" id="CP136920">
    <property type="protein sequence ID" value="WOO43431.1"/>
    <property type="molecule type" value="Genomic_DNA"/>
</dbReference>
<accession>A0AAQ3LCT3</accession>
<sequence>MMNIPNSSMKIGDMLFAPIARKLAFSSYALLFALNAQASFVLIDDFDGYLAGSEVGGQGDWVETNGSDDVFTVVDTGGNHVMAIENSASGRGLINTSSDINITQTSGTDIGTIFFTISFETAAADEAAFDYGLQIAGNTSAGSISTRVTASIADTQSIGELKVVSGGATADLTLLTTYEYWIVADNSNDMQSHYIRELGEVTSPTAIASNVAFTGGAVAQNLTELFFRTQNTGSNVTYIDNLYIDGTGENLASPISIPEPATVALMVGVAVMGYTTYRRRRS</sequence>
<reference evidence="1 2" key="1">
    <citation type="submission" date="2023-10" db="EMBL/GenBank/DDBJ databases">
        <title>Rubellicoccus peritrichatus gen. nov., sp. nov., isolated from an algae of coral reef tank.</title>
        <authorList>
            <person name="Luo J."/>
        </authorList>
    </citation>
    <scope>NUCLEOTIDE SEQUENCE [LARGE SCALE GENOMIC DNA]</scope>
    <source>
        <strain evidence="1 2">CR14</strain>
    </source>
</reference>
<dbReference type="NCBIfam" id="TIGR02595">
    <property type="entry name" value="PEP_CTERM"/>
    <property type="match status" value="1"/>
</dbReference>
<gene>
    <name evidence="1" type="ORF">RZN69_10050</name>
</gene>
<protein>
    <submittedName>
        <fullName evidence="1">PEP-CTERM sorting domain-containing protein</fullName>
    </submittedName>
</protein>
<dbReference type="RefSeq" id="WP_317835986.1">
    <property type="nucleotide sequence ID" value="NZ_CP136920.1"/>
</dbReference>
<dbReference type="KEGG" id="puo:RZN69_10050"/>
<proteinExistence type="predicted"/>
<keyword evidence="2" id="KW-1185">Reference proteome</keyword>
<organism evidence="1 2">
    <name type="scientific">Rubellicoccus peritrichatus</name>
    <dbReference type="NCBI Taxonomy" id="3080537"/>
    <lineage>
        <taxon>Bacteria</taxon>
        <taxon>Pseudomonadati</taxon>
        <taxon>Verrucomicrobiota</taxon>
        <taxon>Opitutia</taxon>
        <taxon>Puniceicoccales</taxon>
        <taxon>Cerasicoccaceae</taxon>
        <taxon>Rubellicoccus</taxon>
    </lineage>
</organism>
<name>A0AAQ3LCT3_9BACT</name>
<evidence type="ECO:0000313" key="2">
    <source>
        <dbReference type="Proteomes" id="UP001304300"/>
    </source>
</evidence>